<feature type="chain" id="PRO_5047375604" evidence="13">
    <location>
        <begin position="32"/>
        <end position="768"/>
    </location>
</feature>
<dbReference type="InterPro" id="IPR039426">
    <property type="entry name" value="TonB-dep_rcpt-like"/>
</dbReference>
<evidence type="ECO:0000256" key="1">
    <source>
        <dbReference type="ARBA" id="ARBA00004571"/>
    </source>
</evidence>
<dbReference type="Gene3D" id="2.40.170.20">
    <property type="entry name" value="TonB-dependent receptor, beta-barrel domain"/>
    <property type="match status" value="1"/>
</dbReference>
<sequence>MSRKNKSNKAPLLLPLGALAAGFGLSTAALAQTAAPAQKAPAKEESVLPTVRAKASAEPQGKDGYQATETRIGKGKQDIRDIPQSLTVVTEKLIDDRNLDNVKEVLKNTAGITFQAAEGGEEDIKIHGISLQSTGDIFIDGMRDPAFYDRDTFFLDKIELLRGSGALMFGRGSSGGAVNQVTKQAVLADQNQIDVTVASHGGLRAVGDFNTRSGETTAWRIGAMVNRADNDGSGNMINKSGIAGSLRTGIGETDEFGLTLYALQNGNGMNYGMPWVRPTPTAPVSSTTLIPVEPTAYYGMASDRNKGSANYVMGTHTHRFSPDVELVTKARYASYTRDQRAGTVRFAAAALQPGGIAASLATFGPNTVLTRGTQLKIQDLQTLTVQSDLSAKLKAAGMEHHVMTGVDFAQEKKQVYNDTPGLTAQQRASFYAALGLTKPNTLVGRPDDGASIDESRRQPLKASEYTSRSAGAYVQDMVSITPEWKLVAGLRYDKLKGDYDNFNYSYNATGTPGYDKISRTTTDSYQMNVSEWSKRAAVLFQPSAQLSLHLMAATSFNTSGDTYSLSAANANIPPEKSVNLEFGGQYDSADGKLTTRFGIFRATKLHERNTDPLTQLVELSGKRHAQGIDIDITGRITADWEVFGTFTWMPTAIIDIGAEGAEGQGARPSLTPRYSGSLWTTYKITPQWRVGGGLNARSGQQPNRNPGFYAPKFVIANLMAEYAVVEDTLLFRLNVDNVTNKLYADTLYTGHYVPGKGRIVALTGTYKF</sequence>
<evidence type="ECO:0000256" key="3">
    <source>
        <dbReference type="ARBA" id="ARBA00022448"/>
    </source>
</evidence>
<evidence type="ECO:0000256" key="6">
    <source>
        <dbReference type="ARBA" id="ARBA00023077"/>
    </source>
</evidence>
<evidence type="ECO:0000256" key="7">
    <source>
        <dbReference type="ARBA" id="ARBA00023136"/>
    </source>
</evidence>
<comment type="subcellular location">
    <subcellularLocation>
        <location evidence="1 10">Cell outer membrane</location>
        <topology evidence="1 10">Multi-pass membrane protein</topology>
    </subcellularLocation>
</comment>
<keyword evidence="8 16" id="KW-0675">Receptor</keyword>
<keyword evidence="17" id="KW-1185">Reference proteome</keyword>
<keyword evidence="5 10" id="KW-0812">Transmembrane</keyword>
<keyword evidence="9 10" id="KW-0998">Cell outer membrane</keyword>
<dbReference type="InterPro" id="IPR037066">
    <property type="entry name" value="Plug_dom_sf"/>
</dbReference>
<evidence type="ECO:0000256" key="2">
    <source>
        <dbReference type="ARBA" id="ARBA00009810"/>
    </source>
</evidence>
<dbReference type="PANTHER" id="PTHR32552:SF83">
    <property type="entry name" value="BLR3904 PROTEIN"/>
    <property type="match status" value="1"/>
</dbReference>
<evidence type="ECO:0000259" key="14">
    <source>
        <dbReference type="Pfam" id="PF00593"/>
    </source>
</evidence>
<evidence type="ECO:0000256" key="13">
    <source>
        <dbReference type="SAM" id="SignalP"/>
    </source>
</evidence>
<dbReference type="SUPFAM" id="SSF56935">
    <property type="entry name" value="Porins"/>
    <property type="match status" value="1"/>
</dbReference>
<keyword evidence="7 10" id="KW-0472">Membrane</keyword>
<reference evidence="16 17" key="1">
    <citation type="submission" date="2023-07" db="EMBL/GenBank/DDBJ databases">
        <title>Sorghum-associated microbial communities from plants grown in Nebraska, USA.</title>
        <authorList>
            <person name="Schachtman D."/>
        </authorList>
    </citation>
    <scope>NUCLEOTIDE SEQUENCE [LARGE SCALE GENOMIC DNA]</scope>
    <source>
        <strain evidence="16 17">BE314</strain>
    </source>
</reference>
<keyword evidence="13" id="KW-0732">Signal</keyword>
<dbReference type="Pfam" id="PF00593">
    <property type="entry name" value="TonB_dep_Rec_b-barrel"/>
    <property type="match status" value="1"/>
</dbReference>
<dbReference type="EMBL" id="JAVDXU010000002">
    <property type="protein sequence ID" value="MDR7270581.1"/>
    <property type="molecule type" value="Genomic_DNA"/>
</dbReference>
<name>A0ABU1YRJ6_ROSSA</name>
<keyword evidence="4 10" id="KW-1134">Transmembrane beta strand</keyword>
<dbReference type="Proteomes" id="UP001180453">
    <property type="component" value="Unassembled WGS sequence"/>
</dbReference>
<dbReference type="PROSITE" id="PS52016">
    <property type="entry name" value="TONB_DEPENDENT_REC_3"/>
    <property type="match status" value="1"/>
</dbReference>
<evidence type="ECO:0000256" key="5">
    <source>
        <dbReference type="ARBA" id="ARBA00022692"/>
    </source>
</evidence>
<feature type="signal peptide" evidence="13">
    <location>
        <begin position="1"/>
        <end position="31"/>
    </location>
</feature>
<feature type="domain" description="TonB-dependent receptor-like beta-barrel" evidence="14">
    <location>
        <begin position="265"/>
        <end position="738"/>
    </location>
</feature>
<organism evidence="16 17">
    <name type="scientific">Roseateles saccharophilus</name>
    <name type="common">Pseudomonas saccharophila</name>
    <dbReference type="NCBI Taxonomy" id="304"/>
    <lineage>
        <taxon>Bacteria</taxon>
        <taxon>Pseudomonadati</taxon>
        <taxon>Pseudomonadota</taxon>
        <taxon>Betaproteobacteria</taxon>
        <taxon>Burkholderiales</taxon>
        <taxon>Sphaerotilaceae</taxon>
        <taxon>Roseateles</taxon>
    </lineage>
</organism>
<evidence type="ECO:0000256" key="8">
    <source>
        <dbReference type="ARBA" id="ARBA00023170"/>
    </source>
</evidence>
<evidence type="ECO:0000256" key="11">
    <source>
        <dbReference type="RuleBase" id="RU003357"/>
    </source>
</evidence>
<feature type="domain" description="TonB-dependent receptor plug" evidence="15">
    <location>
        <begin position="79"/>
        <end position="177"/>
    </location>
</feature>
<dbReference type="Gene3D" id="2.170.130.10">
    <property type="entry name" value="TonB-dependent receptor, plug domain"/>
    <property type="match status" value="1"/>
</dbReference>
<evidence type="ECO:0000313" key="16">
    <source>
        <dbReference type="EMBL" id="MDR7270581.1"/>
    </source>
</evidence>
<evidence type="ECO:0000256" key="10">
    <source>
        <dbReference type="PROSITE-ProRule" id="PRU01360"/>
    </source>
</evidence>
<dbReference type="InterPro" id="IPR000531">
    <property type="entry name" value="Beta-barrel_TonB"/>
</dbReference>
<feature type="region of interest" description="Disordered" evidence="12">
    <location>
        <begin position="33"/>
        <end position="65"/>
    </location>
</feature>
<evidence type="ECO:0000313" key="17">
    <source>
        <dbReference type="Proteomes" id="UP001180453"/>
    </source>
</evidence>
<comment type="similarity">
    <text evidence="2 10 11">Belongs to the TonB-dependent receptor family.</text>
</comment>
<feature type="region of interest" description="Disordered" evidence="12">
    <location>
        <begin position="444"/>
        <end position="463"/>
    </location>
</feature>
<dbReference type="InterPro" id="IPR012910">
    <property type="entry name" value="Plug_dom"/>
</dbReference>
<evidence type="ECO:0000256" key="4">
    <source>
        <dbReference type="ARBA" id="ARBA00022452"/>
    </source>
</evidence>
<dbReference type="RefSeq" id="WP_310266623.1">
    <property type="nucleotide sequence ID" value="NZ_JAVDXU010000002.1"/>
</dbReference>
<dbReference type="PANTHER" id="PTHR32552">
    <property type="entry name" value="FERRICHROME IRON RECEPTOR-RELATED"/>
    <property type="match status" value="1"/>
</dbReference>
<keyword evidence="6 11" id="KW-0798">TonB box</keyword>
<dbReference type="InterPro" id="IPR036942">
    <property type="entry name" value="Beta-barrel_TonB_sf"/>
</dbReference>
<keyword evidence="3 10" id="KW-0813">Transport</keyword>
<gene>
    <name evidence="16" type="ORF">J2X20_003239</name>
</gene>
<protein>
    <submittedName>
        <fullName evidence="16">Catecholate siderophore receptor</fullName>
    </submittedName>
</protein>
<feature type="compositionally biased region" description="Basic and acidic residues" evidence="12">
    <location>
        <begin position="445"/>
        <end position="457"/>
    </location>
</feature>
<comment type="caution">
    <text evidence="16">The sequence shown here is derived from an EMBL/GenBank/DDBJ whole genome shotgun (WGS) entry which is preliminary data.</text>
</comment>
<proteinExistence type="inferred from homology"/>
<evidence type="ECO:0000256" key="12">
    <source>
        <dbReference type="SAM" id="MobiDB-lite"/>
    </source>
</evidence>
<evidence type="ECO:0000256" key="9">
    <source>
        <dbReference type="ARBA" id="ARBA00023237"/>
    </source>
</evidence>
<evidence type="ECO:0000259" key="15">
    <source>
        <dbReference type="Pfam" id="PF07715"/>
    </source>
</evidence>
<dbReference type="Pfam" id="PF07715">
    <property type="entry name" value="Plug"/>
    <property type="match status" value="1"/>
</dbReference>
<accession>A0ABU1YRJ6</accession>